<gene>
    <name evidence="1" type="ORF">L1987_12485</name>
</gene>
<organism evidence="1 2">
    <name type="scientific">Smallanthus sonchifolius</name>
    <dbReference type="NCBI Taxonomy" id="185202"/>
    <lineage>
        <taxon>Eukaryota</taxon>
        <taxon>Viridiplantae</taxon>
        <taxon>Streptophyta</taxon>
        <taxon>Embryophyta</taxon>
        <taxon>Tracheophyta</taxon>
        <taxon>Spermatophyta</taxon>
        <taxon>Magnoliopsida</taxon>
        <taxon>eudicotyledons</taxon>
        <taxon>Gunneridae</taxon>
        <taxon>Pentapetalae</taxon>
        <taxon>asterids</taxon>
        <taxon>campanulids</taxon>
        <taxon>Asterales</taxon>
        <taxon>Asteraceae</taxon>
        <taxon>Asteroideae</taxon>
        <taxon>Heliantheae alliance</taxon>
        <taxon>Millerieae</taxon>
        <taxon>Smallanthus</taxon>
    </lineage>
</organism>
<comment type="caution">
    <text evidence="1">The sequence shown here is derived from an EMBL/GenBank/DDBJ whole genome shotgun (WGS) entry which is preliminary data.</text>
</comment>
<keyword evidence="2" id="KW-1185">Reference proteome</keyword>
<name>A0ACB9JEG5_9ASTR</name>
<proteinExistence type="predicted"/>
<protein>
    <submittedName>
        <fullName evidence="1">Uncharacterized protein</fullName>
    </submittedName>
</protein>
<accession>A0ACB9JEG5</accession>
<reference evidence="1 2" key="2">
    <citation type="journal article" date="2022" name="Mol. Ecol. Resour.">
        <title>The genomes of chicory, endive, great burdock and yacon provide insights into Asteraceae paleo-polyploidization history and plant inulin production.</title>
        <authorList>
            <person name="Fan W."/>
            <person name="Wang S."/>
            <person name="Wang H."/>
            <person name="Wang A."/>
            <person name="Jiang F."/>
            <person name="Liu H."/>
            <person name="Zhao H."/>
            <person name="Xu D."/>
            <person name="Zhang Y."/>
        </authorList>
    </citation>
    <scope>NUCLEOTIDE SEQUENCE [LARGE SCALE GENOMIC DNA]</scope>
    <source>
        <strain evidence="2">cv. Yunnan</strain>
        <tissue evidence="1">Leaves</tissue>
    </source>
</reference>
<evidence type="ECO:0000313" key="2">
    <source>
        <dbReference type="Proteomes" id="UP001056120"/>
    </source>
</evidence>
<dbReference type="Proteomes" id="UP001056120">
    <property type="component" value="Linkage Group LG04"/>
</dbReference>
<evidence type="ECO:0000313" key="1">
    <source>
        <dbReference type="EMBL" id="KAI3818670.1"/>
    </source>
</evidence>
<dbReference type="EMBL" id="CM042021">
    <property type="protein sequence ID" value="KAI3818670.1"/>
    <property type="molecule type" value="Genomic_DNA"/>
</dbReference>
<sequence length="116" mass="13029">MIWSDLDPKRSRRRRVRPVENKEEVAVGDCKRISIESTEEVRVIEVLEGQKIRGFSFNIFALSHVLLINQSRRVSSIPSADCSKIRGSSSQVGIVAVGKNQWHHSRGNLMCAGTLI</sequence>
<reference evidence="2" key="1">
    <citation type="journal article" date="2022" name="Mol. Ecol. Resour.">
        <title>The genomes of chicory, endive, great burdock and yacon provide insights into Asteraceae palaeo-polyploidization history and plant inulin production.</title>
        <authorList>
            <person name="Fan W."/>
            <person name="Wang S."/>
            <person name="Wang H."/>
            <person name="Wang A."/>
            <person name="Jiang F."/>
            <person name="Liu H."/>
            <person name="Zhao H."/>
            <person name="Xu D."/>
            <person name="Zhang Y."/>
        </authorList>
    </citation>
    <scope>NUCLEOTIDE SEQUENCE [LARGE SCALE GENOMIC DNA]</scope>
    <source>
        <strain evidence="2">cv. Yunnan</strain>
    </source>
</reference>